<reference evidence="8" key="1">
    <citation type="submission" date="2020-11" db="EMBL/GenBank/DDBJ databases">
        <authorList>
            <person name="Kim M.K."/>
        </authorList>
    </citation>
    <scope>NUCLEOTIDE SEQUENCE</scope>
    <source>
        <strain evidence="8">BT350</strain>
    </source>
</reference>
<evidence type="ECO:0000256" key="3">
    <source>
        <dbReference type="ARBA" id="ARBA00022692"/>
    </source>
</evidence>
<feature type="transmembrane region" description="Helical" evidence="6">
    <location>
        <begin position="179"/>
        <end position="197"/>
    </location>
</feature>
<dbReference type="AlphaFoldDB" id="A0A931BKX8"/>
<comment type="subcellular location">
    <subcellularLocation>
        <location evidence="1">Membrane</location>
        <topology evidence="1">Multi-pass membrane protein</topology>
    </subcellularLocation>
</comment>
<name>A0A931BKX8_9HYPH</name>
<evidence type="ECO:0000256" key="4">
    <source>
        <dbReference type="ARBA" id="ARBA00022989"/>
    </source>
</evidence>
<evidence type="ECO:0000256" key="1">
    <source>
        <dbReference type="ARBA" id="ARBA00004141"/>
    </source>
</evidence>
<comment type="similarity">
    <text evidence="2">Belongs to the drug/metabolite transporter (DMT) superfamily. 10 TMS drug/metabolite exporter (DME) (TC 2.A.7.3) family.</text>
</comment>
<gene>
    <name evidence="8" type="ORF">I2H38_05470</name>
</gene>
<evidence type="ECO:0000256" key="6">
    <source>
        <dbReference type="SAM" id="Phobius"/>
    </source>
</evidence>
<keyword evidence="9" id="KW-1185">Reference proteome</keyword>
<protein>
    <submittedName>
        <fullName evidence="8">DMT family transporter</fullName>
    </submittedName>
</protein>
<feature type="transmembrane region" description="Helical" evidence="6">
    <location>
        <begin position="126"/>
        <end position="144"/>
    </location>
</feature>
<dbReference type="Pfam" id="PF00892">
    <property type="entry name" value="EamA"/>
    <property type="match status" value="2"/>
</dbReference>
<sequence>MSGVAVGAAFLIASSIVSTIEVVCVRLLADHASGGQIVLFRALAQVILAGGCVALMGGLPLLRTTRIKVHLLRGALSAGSWWMYYTSFRVLDLALATTLSFSSQIFVVILATMFLGERLTWRRMGATLLGLAGIAVAMQIWNAQAVDGRAIYGLSSAFLGAVMVVITSSLSRTERTPTIMFYIGIVVFIAALPQAALDWKPIGSREVMLLSAVGVLGTAGMWLMVEAYRHAEASSLAPFPYLRLVFSAIAGALLFGEVLQTETFIGAGLIVASALMIIFEARTGRSRKAAANKLQGEKSL</sequence>
<comment type="caution">
    <text evidence="8">The sequence shown here is derived from an EMBL/GenBank/DDBJ whole genome shotgun (WGS) entry which is preliminary data.</text>
</comment>
<evidence type="ECO:0000256" key="5">
    <source>
        <dbReference type="ARBA" id="ARBA00023136"/>
    </source>
</evidence>
<dbReference type="EMBL" id="JADQDO010000002">
    <property type="protein sequence ID" value="MBF9232826.1"/>
    <property type="molecule type" value="Genomic_DNA"/>
</dbReference>
<feature type="domain" description="EamA" evidence="7">
    <location>
        <begin position="151"/>
        <end position="278"/>
    </location>
</feature>
<feature type="domain" description="EamA" evidence="7">
    <location>
        <begin position="7"/>
        <end position="137"/>
    </location>
</feature>
<keyword evidence="3 6" id="KW-0812">Transmembrane</keyword>
<feature type="transmembrane region" description="Helical" evidence="6">
    <location>
        <begin position="93"/>
        <end position="114"/>
    </location>
</feature>
<keyword evidence="4 6" id="KW-1133">Transmembrane helix</keyword>
<feature type="transmembrane region" description="Helical" evidence="6">
    <location>
        <begin position="209"/>
        <end position="228"/>
    </location>
</feature>
<evidence type="ECO:0000313" key="9">
    <source>
        <dbReference type="Proteomes" id="UP000599312"/>
    </source>
</evidence>
<dbReference type="InterPro" id="IPR000620">
    <property type="entry name" value="EamA_dom"/>
</dbReference>
<proteinExistence type="inferred from homology"/>
<dbReference type="RefSeq" id="WP_196270818.1">
    <property type="nucleotide sequence ID" value="NZ_JADQDO010000002.1"/>
</dbReference>
<evidence type="ECO:0000256" key="2">
    <source>
        <dbReference type="ARBA" id="ARBA00009853"/>
    </source>
</evidence>
<keyword evidence="5 6" id="KW-0472">Membrane</keyword>
<feature type="transmembrane region" description="Helical" evidence="6">
    <location>
        <begin position="240"/>
        <end position="258"/>
    </location>
</feature>
<dbReference type="Gene3D" id="1.10.3730.20">
    <property type="match status" value="1"/>
</dbReference>
<accession>A0A931BKX8</accession>
<dbReference type="GO" id="GO:0016020">
    <property type="term" value="C:membrane"/>
    <property type="evidence" value="ECO:0007669"/>
    <property type="project" value="UniProtKB-SubCell"/>
</dbReference>
<dbReference type="PANTHER" id="PTHR22911:SF6">
    <property type="entry name" value="SOLUTE CARRIER FAMILY 35 MEMBER G1"/>
    <property type="match status" value="1"/>
</dbReference>
<dbReference type="InterPro" id="IPR037185">
    <property type="entry name" value="EmrE-like"/>
</dbReference>
<dbReference type="Proteomes" id="UP000599312">
    <property type="component" value="Unassembled WGS sequence"/>
</dbReference>
<organism evidence="8 9">
    <name type="scientific">Microvirga alba</name>
    <dbReference type="NCBI Taxonomy" id="2791025"/>
    <lineage>
        <taxon>Bacteria</taxon>
        <taxon>Pseudomonadati</taxon>
        <taxon>Pseudomonadota</taxon>
        <taxon>Alphaproteobacteria</taxon>
        <taxon>Hyphomicrobiales</taxon>
        <taxon>Methylobacteriaceae</taxon>
        <taxon>Microvirga</taxon>
    </lineage>
</organism>
<evidence type="ECO:0000259" key="7">
    <source>
        <dbReference type="Pfam" id="PF00892"/>
    </source>
</evidence>
<feature type="transmembrane region" description="Helical" evidence="6">
    <location>
        <begin position="150"/>
        <end position="167"/>
    </location>
</feature>
<dbReference type="PANTHER" id="PTHR22911">
    <property type="entry name" value="ACYL-MALONYL CONDENSING ENZYME-RELATED"/>
    <property type="match status" value="1"/>
</dbReference>
<dbReference type="SUPFAM" id="SSF103481">
    <property type="entry name" value="Multidrug resistance efflux transporter EmrE"/>
    <property type="match status" value="2"/>
</dbReference>
<evidence type="ECO:0000313" key="8">
    <source>
        <dbReference type="EMBL" id="MBF9232826.1"/>
    </source>
</evidence>
<feature type="transmembrane region" description="Helical" evidence="6">
    <location>
        <begin position="43"/>
        <end position="62"/>
    </location>
</feature>
<feature type="transmembrane region" description="Helical" evidence="6">
    <location>
        <begin position="264"/>
        <end position="281"/>
    </location>
</feature>